<name>A0A2H0V042_9BACT</name>
<dbReference type="SUPFAM" id="SSF51735">
    <property type="entry name" value="NAD(P)-binding Rossmann-fold domains"/>
    <property type="match status" value="1"/>
</dbReference>
<gene>
    <name evidence="3" type="ORF">COU03_00955</name>
</gene>
<evidence type="ECO:0000313" key="4">
    <source>
        <dbReference type="Proteomes" id="UP000228906"/>
    </source>
</evidence>
<dbReference type="Gene3D" id="3.40.50.720">
    <property type="entry name" value="NAD(P)-binding Rossmann-like Domain"/>
    <property type="match status" value="1"/>
</dbReference>
<proteinExistence type="inferred from homology"/>
<sequence length="311" mass="34784">MAKTVLVTGGAGFIGSHLCERLVKDGHQVICLDNLSAGRLDNIKDFQDKLTFIQGDANNLVDLEPIFKDNKLDAVFHYAAVVGVRRTAENPLEVLDDIKGIRNIFGLALRYGKPKVVFASSSEVYGEPVEIPEKEDGHINPKIPYAVVKLYGEKMVEAYWQKYQLPAVALRFFNVYGPRQESSDYGFVMGIFIKRVLAGQPPMIFGDGSQTRDFVFVDDNIEACVLAWQSEKTNGQVINIGTGKPTTILDLAEAVIEASGQTQIKPEFVPARDDIKHRFPDIAKMQRLLNFRPKVSLKDGLRKTISYYQQN</sequence>
<comment type="caution">
    <text evidence="3">The sequence shown here is derived from an EMBL/GenBank/DDBJ whole genome shotgun (WGS) entry which is preliminary data.</text>
</comment>
<dbReference type="PANTHER" id="PTHR43000">
    <property type="entry name" value="DTDP-D-GLUCOSE 4,6-DEHYDRATASE-RELATED"/>
    <property type="match status" value="1"/>
</dbReference>
<evidence type="ECO:0000259" key="2">
    <source>
        <dbReference type="Pfam" id="PF01370"/>
    </source>
</evidence>
<dbReference type="EMBL" id="PFAV01000018">
    <property type="protein sequence ID" value="PIR91700.1"/>
    <property type="molecule type" value="Genomic_DNA"/>
</dbReference>
<accession>A0A2H0V042</accession>
<dbReference type="AlphaFoldDB" id="A0A2H0V042"/>
<protein>
    <recommendedName>
        <fullName evidence="2">NAD-dependent epimerase/dehydratase domain-containing protein</fullName>
    </recommendedName>
</protein>
<dbReference type="InterPro" id="IPR036291">
    <property type="entry name" value="NAD(P)-bd_dom_sf"/>
</dbReference>
<evidence type="ECO:0000313" key="3">
    <source>
        <dbReference type="EMBL" id="PIR91700.1"/>
    </source>
</evidence>
<dbReference type="Proteomes" id="UP000228906">
    <property type="component" value="Unassembled WGS sequence"/>
</dbReference>
<feature type="domain" description="NAD-dependent epimerase/dehydratase" evidence="2">
    <location>
        <begin position="5"/>
        <end position="241"/>
    </location>
</feature>
<dbReference type="InterPro" id="IPR001509">
    <property type="entry name" value="Epimerase_deHydtase"/>
</dbReference>
<organism evidence="3 4">
    <name type="scientific">bacterium (Candidatus Gribaldobacteria) CG10_big_fil_rev_8_21_14_0_10_41_12</name>
    <dbReference type="NCBI Taxonomy" id="2014277"/>
    <lineage>
        <taxon>Bacteria</taxon>
        <taxon>Candidatus Gribaldobacteria</taxon>
    </lineage>
</organism>
<dbReference type="Pfam" id="PF01370">
    <property type="entry name" value="Epimerase"/>
    <property type="match status" value="1"/>
</dbReference>
<evidence type="ECO:0000256" key="1">
    <source>
        <dbReference type="ARBA" id="ARBA00007637"/>
    </source>
</evidence>
<dbReference type="PRINTS" id="PR01713">
    <property type="entry name" value="NUCEPIMERASE"/>
</dbReference>
<comment type="similarity">
    <text evidence="1">Belongs to the NAD(P)-dependent epimerase/dehydratase family.</text>
</comment>
<reference evidence="4" key="1">
    <citation type="submission" date="2017-09" db="EMBL/GenBank/DDBJ databases">
        <title>Depth-based differentiation of microbial function through sediment-hosted aquifers and enrichment of novel symbionts in the deep terrestrial subsurface.</title>
        <authorList>
            <person name="Probst A.J."/>
            <person name="Ladd B."/>
            <person name="Jarett J.K."/>
            <person name="Geller-Mcgrath D.E."/>
            <person name="Sieber C.M.K."/>
            <person name="Emerson J.B."/>
            <person name="Anantharaman K."/>
            <person name="Thomas B.C."/>
            <person name="Malmstrom R."/>
            <person name="Stieglmeier M."/>
            <person name="Klingl A."/>
            <person name="Woyke T."/>
            <person name="Ryan C.M."/>
            <person name="Banfield J.F."/>
        </authorList>
    </citation>
    <scope>NUCLEOTIDE SEQUENCE [LARGE SCALE GENOMIC DNA]</scope>
</reference>